<feature type="compositionally biased region" description="Low complexity" evidence="4">
    <location>
        <begin position="1443"/>
        <end position="1454"/>
    </location>
</feature>
<feature type="compositionally biased region" description="Polar residues" evidence="4">
    <location>
        <begin position="551"/>
        <end position="564"/>
    </location>
</feature>
<feature type="region of interest" description="Disordered" evidence="4">
    <location>
        <begin position="177"/>
        <end position="257"/>
    </location>
</feature>
<dbReference type="GO" id="GO:0006402">
    <property type="term" value="P:mRNA catabolic process"/>
    <property type="evidence" value="ECO:0007669"/>
    <property type="project" value="TreeGrafter"/>
</dbReference>
<feature type="compositionally biased region" description="Low complexity" evidence="4">
    <location>
        <begin position="394"/>
        <end position="410"/>
    </location>
</feature>
<dbReference type="SMART" id="SM00955">
    <property type="entry name" value="RNB"/>
    <property type="match status" value="1"/>
</dbReference>
<dbReference type="PANTHER" id="PTHR23355">
    <property type="entry name" value="RIBONUCLEASE"/>
    <property type="match status" value="1"/>
</dbReference>
<feature type="region of interest" description="Disordered" evidence="4">
    <location>
        <begin position="274"/>
        <end position="326"/>
    </location>
</feature>
<dbReference type="Proteomes" id="UP001438707">
    <property type="component" value="Unassembled WGS sequence"/>
</dbReference>
<feature type="domain" description="RNB" evidence="5">
    <location>
        <begin position="824"/>
        <end position="1170"/>
    </location>
</feature>
<feature type="compositionally biased region" description="Low complexity" evidence="4">
    <location>
        <begin position="234"/>
        <end position="250"/>
    </location>
</feature>
<feature type="region of interest" description="Disordered" evidence="4">
    <location>
        <begin position="1426"/>
        <end position="1520"/>
    </location>
</feature>
<organism evidence="6 7">
    <name type="scientific">Apatococcus lobatus</name>
    <dbReference type="NCBI Taxonomy" id="904363"/>
    <lineage>
        <taxon>Eukaryota</taxon>
        <taxon>Viridiplantae</taxon>
        <taxon>Chlorophyta</taxon>
        <taxon>core chlorophytes</taxon>
        <taxon>Trebouxiophyceae</taxon>
        <taxon>Chlorellales</taxon>
        <taxon>Chlorellaceae</taxon>
        <taxon>Apatococcus</taxon>
    </lineage>
</organism>
<feature type="compositionally biased region" description="Polar residues" evidence="4">
    <location>
        <begin position="221"/>
        <end position="233"/>
    </location>
</feature>
<evidence type="ECO:0000256" key="1">
    <source>
        <dbReference type="ARBA" id="ARBA00001946"/>
    </source>
</evidence>
<evidence type="ECO:0000256" key="2">
    <source>
        <dbReference type="ARBA" id="ARBA00016366"/>
    </source>
</evidence>
<proteinExistence type="predicted"/>
<feature type="compositionally biased region" description="Polar residues" evidence="4">
    <location>
        <begin position="380"/>
        <end position="393"/>
    </location>
</feature>
<dbReference type="Gene3D" id="2.40.50.690">
    <property type="match status" value="1"/>
</dbReference>
<accession>A0AAW1RKF7</accession>
<comment type="cofactor">
    <cofactor evidence="1">
        <name>Mg(2+)</name>
        <dbReference type="ChEBI" id="CHEBI:18420"/>
    </cofactor>
</comment>
<dbReference type="SUPFAM" id="SSF50249">
    <property type="entry name" value="Nucleic acid-binding proteins"/>
    <property type="match status" value="2"/>
</dbReference>
<keyword evidence="7" id="KW-1185">Reference proteome</keyword>
<dbReference type="EMBL" id="JALJOS010000010">
    <property type="protein sequence ID" value="KAK9833762.1"/>
    <property type="molecule type" value="Genomic_DNA"/>
</dbReference>
<dbReference type="Gene3D" id="2.40.50.700">
    <property type="match status" value="1"/>
</dbReference>
<evidence type="ECO:0000259" key="5">
    <source>
        <dbReference type="SMART" id="SM00955"/>
    </source>
</evidence>
<gene>
    <name evidence="6" type="ORF">WJX74_005180</name>
</gene>
<feature type="region of interest" description="Disordered" evidence="4">
    <location>
        <begin position="455"/>
        <end position="508"/>
    </location>
</feature>
<dbReference type="GO" id="GO:0003723">
    <property type="term" value="F:RNA binding"/>
    <property type="evidence" value="ECO:0007669"/>
    <property type="project" value="InterPro"/>
</dbReference>
<dbReference type="PANTHER" id="PTHR23355:SF30">
    <property type="entry name" value="DIS3-LIKE EXONUCLEASE 1"/>
    <property type="match status" value="1"/>
</dbReference>
<evidence type="ECO:0000313" key="6">
    <source>
        <dbReference type="EMBL" id="KAK9833762.1"/>
    </source>
</evidence>
<protein>
    <recommendedName>
        <fullName evidence="2">DIS3-like exonuclease 1</fullName>
    </recommendedName>
</protein>
<dbReference type="Gene3D" id="3.40.50.1010">
    <property type="entry name" value="5'-nuclease"/>
    <property type="match status" value="1"/>
</dbReference>
<evidence type="ECO:0000256" key="4">
    <source>
        <dbReference type="SAM" id="MobiDB-lite"/>
    </source>
</evidence>
<feature type="region of interest" description="Disordered" evidence="4">
    <location>
        <begin position="340"/>
        <end position="360"/>
    </location>
</feature>
<dbReference type="Pfam" id="PF00773">
    <property type="entry name" value="RNB"/>
    <property type="match status" value="1"/>
</dbReference>
<dbReference type="InterPro" id="IPR022966">
    <property type="entry name" value="RNase_II/R_CS"/>
</dbReference>
<feature type="compositionally biased region" description="Polar residues" evidence="4">
    <location>
        <begin position="483"/>
        <end position="501"/>
    </location>
</feature>
<dbReference type="GO" id="GO:0000175">
    <property type="term" value="F:3'-5'-RNA exonuclease activity"/>
    <property type="evidence" value="ECO:0007669"/>
    <property type="project" value="TreeGrafter"/>
</dbReference>
<evidence type="ECO:0000256" key="3">
    <source>
        <dbReference type="ARBA" id="ARBA00022842"/>
    </source>
</evidence>
<feature type="compositionally biased region" description="Low complexity" evidence="4">
    <location>
        <begin position="274"/>
        <end position="302"/>
    </location>
</feature>
<keyword evidence="3" id="KW-0460">Magnesium</keyword>
<dbReference type="InterPro" id="IPR001900">
    <property type="entry name" value="RNase_II/R"/>
</dbReference>
<feature type="region of interest" description="Disordered" evidence="4">
    <location>
        <begin position="551"/>
        <end position="572"/>
    </location>
</feature>
<dbReference type="Pfam" id="PF17849">
    <property type="entry name" value="OB_Dis3"/>
    <property type="match status" value="1"/>
</dbReference>
<feature type="region of interest" description="Disordered" evidence="4">
    <location>
        <begin position="649"/>
        <end position="683"/>
    </location>
</feature>
<feature type="compositionally biased region" description="Polar residues" evidence="4">
    <location>
        <begin position="187"/>
        <end position="204"/>
    </location>
</feature>
<comment type="caution">
    <text evidence="6">The sequence shown here is derived from an EMBL/GenBank/DDBJ whole genome shotgun (WGS) entry which is preliminary data.</text>
</comment>
<dbReference type="InterPro" id="IPR041505">
    <property type="entry name" value="Dis3_CSD2"/>
</dbReference>
<dbReference type="InterPro" id="IPR012340">
    <property type="entry name" value="NA-bd_OB-fold"/>
</dbReference>
<feature type="region of interest" description="Disordered" evidence="4">
    <location>
        <begin position="379"/>
        <end position="419"/>
    </location>
</feature>
<name>A0AAW1RKF7_9CHLO</name>
<feature type="compositionally biased region" description="Low complexity" evidence="4">
    <location>
        <begin position="463"/>
        <end position="482"/>
    </location>
</feature>
<dbReference type="PROSITE" id="PS01175">
    <property type="entry name" value="RIBONUCLEASE_II"/>
    <property type="match status" value="1"/>
</dbReference>
<dbReference type="InterPro" id="IPR050180">
    <property type="entry name" value="RNR_Ribonuclease"/>
</dbReference>
<sequence>MSEVEQARSGKRWHEYRLRRQGPSITDAGREAYLRTDISCGSDFCRSCSSSRSNRLIKAAHYAVPDRQTLTDLLELLELPEFQNVILLNSIVKPVTQSRNLRLNTRIRALYTDARRRCLLFDDLHHDDIAEPGPAAVNSFAVLVKAAQWYHGHLENQVPIVIISDALIRDLGVATEPPATPCKGQPAASTPSGPHSPLSQSHSSVALDASPGTPGALAQTVLDNAAQTQPQQPSEESALSVSALSSRQQSHASSEAPASEIDILADLLGAAASDKQPAASTSHSATDTSSRGTHSTGSTQRRLSANLLPNRKPATPKPESQLPDHASSGHILDELLAAAGGSRGSQSPAMPAAKFESQPTQAGIDLQDDDDAILEELLSGQPQASTRQQPQPFSSLKDSMDVQSSSSSSSHIGIGKGMIGNDMEQSQQHARQVSCNDAHSKPVSASRRLNLGQADGAKFSHGSQPQSAARPQPRSRPQPQRQICASPSRGPNQKYATPSQPQEDEASQAVHDVKGVIDLGGVLVMTAAAYVAHYHTGNAVMTDLLDSLTQAGKLQQQPRTSPSPSKHAAYPAHVRPSTVETAISDGSLLQGTYRASRVPGEFGVVRAGTTAISIMSRAAANRALQGDTVAVRLLKHEQWDGTIPRTLLQDDDVMPTNTGPAPDASPHESSAAAVDTQAGGRRQPQGEVMAILQRSPQDIVACMCEPDERSLREGTSRTGSMYAALCLPMDRSYPQLRISSRRLPDLLGQRFVVRIDDWPATSTFPNAHLVRVLGPLNDLRTEGEAVLVNNAISHPPFSAAALGELPQVLDPRSWQIPAEEVLERRDLRSDDYLICSVDPPGCTDVDDALSVRFLGPDIIELGVHIADVSHFVHQGGCLDREAEARSTSVYLPDRRLDMLPRLLSEHLCSLNSNVDRLSVSVIWTLDMSFNLKQVWMGRTIIRSKHKLTYQEAQNLVDGVPVEAGVGGDEVGRAALKQNLQALCDFADHLRQGRLENGAMELESAELQFETSAEGEARGVKTKQELPMMRTVAELMIHANSTVAARIHAAFPRAALLRRHPPPRPEAFAEVEELCKAGGHPLDTSTPATLSKSLAAACTASADPSIASLVKSLATRAMSEAEYFSTGDVRPGGGGQGHFGLALAEYTHFTSPIRRYADIIVHRQLITALSLSSPPDEDFAGPRIEGGRLGRGMCVGTAPLSPEPQHRGLVHTADHVNGRHRAAKKAQRDCQALHLLLLLHREPHVEPALVYAILPQQLFVFVPQFHIRGAIRLTDKAGLVIPPANGVDDPQLAADAFGTAARRILQLQQDGDGSCSIINHESGTEVARFRPMQRIWVELGADGSRAHGPTLQMRLVSEAHPLVRAQAEQIFLAARGNQQAVGTAKGDAQDIKRMQEALATSGLLEQHKKAVAEGTAKPYPIARSMLTQAQQKQQAQELARVQASSQQQPPSTSTSHAPVLPGSRTPAGSPADPLQHLQASGGHSTVEHQEQAAHGSMSGASHNPAAEHHGEESDGDMHGNRDIPAAEAMAEHKTGRRRSAQHAGSIAAAIADAWSLSEQQVSDSHRLAETQLPQQLSAGSAGRAVARAGVSAGLTRRLHGSSAEQQDCNSVTSVGVDGSLQGLKPVRLEQRCASLAGFLVHGGDDRNSVMHMIPVEQQ</sequence>
<reference evidence="6 7" key="1">
    <citation type="journal article" date="2024" name="Nat. Commun.">
        <title>Phylogenomics reveals the evolutionary origins of lichenization in chlorophyte algae.</title>
        <authorList>
            <person name="Puginier C."/>
            <person name="Libourel C."/>
            <person name="Otte J."/>
            <person name="Skaloud P."/>
            <person name="Haon M."/>
            <person name="Grisel S."/>
            <person name="Petersen M."/>
            <person name="Berrin J.G."/>
            <person name="Delaux P.M."/>
            <person name="Dal Grande F."/>
            <person name="Keller J."/>
        </authorList>
    </citation>
    <scope>NUCLEOTIDE SEQUENCE [LARGE SCALE GENOMIC DNA]</scope>
    <source>
        <strain evidence="6 7">SAG 2145</strain>
    </source>
</reference>
<feature type="compositionally biased region" description="Basic and acidic residues" evidence="4">
    <location>
        <begin position="1504"/>
        <end position="1520"/>
    </location>
</feature>
<evidence type="ECO:0000313" key="7">
    <source>
        <dbReference type="Proteomes" id="UP001438707"/>
    </source>
</evidence>